<dbReference type="SUPFAM" id="SSF52402">
    <property type="entry name" value="Adenine nucleotide alpha hydrolases-like"/>
    <property type="match status" value="1"/>
</dbReference>
<dbReference type="GO" id="GO:0032267">
    <property type="term" value="F:tRNA(Ile)-lysidine synthase activity"/>
    <property type="evidence" value="ECO:0007669"/>
    <property type="project" value="UniProtKB-EC"/>
</dbReference>
<dbReference type="InterPro" id="IPR012795">
    <property type="entry name" value="tRNA_Ile_lys_synt_N"/>
</dbReference>
<protein>
    <recommendedName>
        <fullName evidence="7">tRNA(Ile)-lysidine synthase</fullName>
        <ecNumber evidence="7">6.3.4.19</ecNumber>
    </recommendedName>
    <alternativeName>
        <fullName evidence="7">tRNA(Ile)-2-lysyl-cytidine synthase</fullName>
    </alternativeName>
    <alternativeName>
        <fullName evidence="7">tRNA(Ile)-lysidine synthetase</fullName>
    </alternativeName>
</protein>
<dbReference type="PANTHER" id="PTHR43033">
    <property type="entry name" value="TRNA(ILE)-LYSIDINE SYNTHASE-RELATED"/>
    <property type="match status" value="1"/>
</dbReference>
<dbReference type="HAMAP" id="MF_01161">
    <property type="entry name" value="tRNA_Ile_lys_synt"/>
    <property type="match status" value="1"/>
</dbReference>
<evidence type="ECO:0000259" key="8">
    <source>
        <dbReference type="Pfam" id="PF01171"/>
    </source>
</evidence>
<dbReference type="EC" id="6.3.4.19" evidence="7"/>
<comment type="domain">
    <text evidence="7">The N-terminal region contains the highly conserved SGGXDS motif, predicted to be a P-loop motif involved in ATP binding.</text>
</comment>
<evidence type="ECO:0000256" key="7">
    <source>
        <dbReference type="HAMAP-Rule" id="MF_01161"/>
    </source>
</evidence>
<proteinExistence type="inferred from homology"/>
<keyword evidence="4 7" id="KW-0547">Nucleotide-binding</keyword>
<feature type="domain" description="tRNA(Ile)-lysidine/2-thiocytidine synthase N-terminal" evidence="8">
    <location>
        <begin position="25"/>
        <end position="202"/>
    </location>
</feature>
<comment type="similarity">
    <text evidence="7">Belongs to the tRNA(Ile)-lysidine synthase family.</text>
</comment>
<evidence type="ECO:0000259" key="9">
    <source>
        <dbReference type="Pfam" id="PF09179"/>
    </source>
</evidence>
<accession>A0A2W2C2A1</accession>
<sequence>MGHPHLDVRRAVRAELADLPDGATVLVACSGGADSLSLAAATAWVAARSGGALRAGSVCVDHGLQPGSAARARSTAVLLCGLGLDPVVTVHVDAVRGPDGPEGNARAARYAALTATAVRVDAAAVLLGHTLDDQAETVLLGLARGSGSRSLSGMAVRTGVFRRPLLGLRRSVVRAALPPGLTPWEDPHNEDAAYARARVRHRVLPVLEAELGPGVAEALARTADLARADADALDAQAGAFLAGGASHSAKVDHGEMGLPAPREPGFLHDQQARGDALVVAELAALPRAVRWRVLRRAAIAAGSPPTDLTAAHVAAVDTLVTGWRGQAGIDLPGGLRAVRRDGEVRFASAR</sequence>
<dbReference type="AlphaFoldDB" id="A0A2W2C2A1"/>
<evidence type="ECO:0000256" key="5">
    <source>
        <dbReference type="ARBA" id="ARBA00022840"/>
    </source>
</evidence>
<dbReference type="EMBL" id="POTW01000045">
    <property type="protein sequence ID" value="PZF82057.1"/>
    <property type="molecule type" value="Genomic_DNA"/>
</dbReference>
<dbReference type="InterPro" id="IPR011063">
    <property type="entry name" value="TilS/TtcA_N"/>
</dbReference>
<dbReference type="Pfam" id="PF09179">
    <property type="entry name" value="TilS"/>
    <property type="match status" value="1"/>
</dbReference>
<comment type="caution">
    <text evidence="10">The sequence shown here is derived from an EMBL/GenBank/DDBJ whole genome shotgun (WGS) entry which is preliminary data.</text>
</comment>
<name>A0A2W2C2A1_9ACTN</name>
<keyword evidence="3 7" id="KW-0819">tRNA processing</keyword>
<keyword evidence="5 7" id="KW-0067">ATP-binding</keyword>
<comment type="catalytic activity">
    <reaction evidence="6 7">
        <text>cytidine(34) in tRNA(Ile2) + L-lysine + ATP = lysidine(34) in tRNA(Ile2) + AMP + diphosphate + H(+)</text>
        <dbReference type="Rhea" id="RHEA:43744"/>
        <dbReference type="Rhea" id="RHEA-COMP:10625"/>
        <dbReference type="Rhea" id="RHEA-COMP:10670"/>
        <dbReference type="ChEBI" id="CHEBI:15378"/>
        <dbReference type="ChEBI" id="CHEBI:30616"/>
        <dbReference type="ChEBI" id="CHEBI:32551"/>
        <dbReference type="ChEBI" id="CHEBI:33019"/>
        <dbReference type="ChEBI" id="CHEBI:82748"/>
        <dbReference type="ChEBI" id="CHEBI:83665"/>
        <dbReference type="ChEBI" id="CHEBI:456215"/>
        <dbReference type="EC" id="6.3.4.19"/>
    </reaction>
</comment>
<keyword evidence="11" id="KW-1185">Reference proteome</keyword>
<evidence type="ECO:0000313" key="10">
    <source>
        <dbReference type="EMBL" id="PZF82057.1"/>
    </source>
</evidence>
<gene>
    <name evidence="7 10" type="primary">tilS</name>
    <name evidence="10" type="ORF">C1I92_18225</name>
</gene>
<feature type="domain" description="tRNA(Ile)-lysidine synthase substrate-binding" evidence="9">
    <location>
        <begin position="278"/>
        <end position="342"/>
    </location>
</feature>
<evidence type="ECO:0000256" key="2">
    <source>
        <dbReference type="ARBA" id="ARBA00022598"/>
    </source>
</evidence>
<dbReference type="NCBIfam" id="TIGR02432">
    <property type="entry name" value="lysidine_TilS_N"/>
    <property type="match status" value="1"/>
</dbReference>
<evidence type="ECO:0000256" key="3">
    <source>
        <dbReference type="ARBA" id="ARBA00022694"/>
    </source>
</evidence>
<dbReference type="GO" id="GO:0005737">
    <property type="term" value="C:cytoplasm"/>
    <property type="evidence" value="ECO:0007669"/>
    <property type="project" value="UniProtKB-SubCell"/>
</dbReference>
<dbReference type="GO" id="GO:0006400">
    <property type="term" value="P:tRNA modification"/>
    <property type="evidence" value="ECO:0007669"/>
    <property type="project" value="UniProtKB-UniRule"/>
</dbReference>
<keyword evidence="1 7" id="KW-0963">Cytoplasm</keyword>
<feature type="binding site" evidence="7">
    <location>
        <begin position="30"/>
        <end position="35"/>
    </location>
    <ligand>
        <name>ATP</name>
        <dbReference type="ChEBI" id="CHEBI:30616"/>
    </ligand>
</feature>
<dbReference type="Gene3D" id="1.20.59.20">
    <property type="match status" value="1"/>
</dbReference>
<dbReference type="RefSeq" id="WP_111256077.1">
    <property type="nucleotide sequence ID" value="NZ_POTW01000045.1"/>
</dbReference>
<dbReference type="SUPFAM" id="SSF82829">
    <property type="entry name" value="MesJ substrate recognition domain-like"/>
    <property type="match status" value="1"/>
</dbReference>
<dbReference type="GO" id="GO:0005524">
    <property type="term" value="F:ATP binding"/>
    <property type="evidence" value="ECO:0007669"/>
    <property type="project" value="UniProtKB-UniRule"/>
</dbReference>
<evidence type="ECO:0000256" key="1">
    <source>
        <dbReference type="ARBA" id="ARBA00022490"/>
    </source>
</evidence>
<dbReference type="Pfam" id="PF01171">
    <property type="entry name" value="ATP_bind_3"/>
    <property type="match status" value="1"/>
</dbReference>
<dbReference type="Gene3D" id="3.40.50.620">
    <property type="entry name" value="HUPs"/>
    <property type="match status" value="1"/>
</dbReference>
<dbReference type="PANTHER" id="PTHR43033:SF1">
    <property type="entry name" value="TRNA(ILE)-LYSIDINE SYNTHASE-RELATED"/>
    <property type="match status" value="1"/>
</dbReference>
<evidence type="ECO:0000256" key="4">
    <source>
        <dbReference type="ARBA" id="ARBA00022741"/>
    </source>
</evidence>
<evidence type="ECO:0000256" key="6">
    <source>
        <dbReference type="ARBA" id="ARBA00048539"/>
    </source>
</evidence>
<comment type="subcellular location">
    <subcellularLocation>
        <location evidence="7">Cytoplasm</location>
    </subcellularLocation>
</comment>
<dbReference type="InterPro" id="IPR012094">
    <property type="entry name" value="tRNA_Ile_lys_synt"/>
</dbReference>
<dbReference type="Proteomes" id="UP000248764">
    <property type="component" value="Unassembled WGS sequence"/>
</dbReference>
<evidence type="ECO:0000313" key="11">
    <source>
        <dbReference type="Proteomes" id="UP000248764"/>
    </source>
</evidence>
<reference evidence="10 11" key="1">
    <citation type="submission" date="2018-01" db="EMBL/GenBank/DDBJ databases">
        <title>Draft genome sequence of Jiangella sp. GTF31.</title>
        <authorList>
            <person name="Sahin N."/>
            <person name="Ay H."/>
            <person name="Saygin H."/>
        </authorList>
    </citation>
    <scope>NUCLEOTIDE SEQUENCE [LARGE SCALE GENOMIC DNA]</scope>
    <source>
        <strain evidence="10 11">GTF31</strain>
    </source>
</reference>
<organism evidence="10 11">
    <name type="scientific">Jiangella anatolica</name>
    <dbReference type="NCBI Taxonomy" id="2670374"/>
    <lineage>
        <taxon>Bacteria</taxon>
        <taxon>Bacillati</taxon>
        <taxon>Actinomycetota</taxon>
        <taxon>Actinomycetes</taxon>
        <taxon>Jiangellales</taxon>
        <taxon>Jiangellaceae</taxon>
        <taxon>Jiangella</taxon>
    </lineage>
</organism>
<comment type="function">
    <text evidence="7">Ligates lysine onto the cytidine present at position 34 of the AUA codon-specific tRNA(Ile) that contains the anticodon CAU, in an ATP-dependent manner. Cytidine is converted to lysidine, thus changing the amino acid specificity of the tRNA from methionine to isoleucine.</text>
</comment>
<dbReference type="CDD" id="cd01992">
    <property type="entry name" value="TilS_N"/>
    <property type="match status" value="1"/>
</dbReference>
<dbReference type="InterPro" id="IPR015262">
    <property type="entry name" value="tRNA_Ile_lys_synt_subst-bd"/>
</dbReference>
<keyword evidence="2 7" id="KW-0436">Ligase</keyword>
<dbReference type="InterPro" id="IPR014729">
    <property type="entry name" value="Rossmann-like_a/b/a_fold"/>
</dbReference>